<sequence length="506" mass="56836">MLFELQANTAQALAAKDKIITEQAIQINQFIERYEIAKRKQFGKSSEQLTGAGETFNEAEEIIDEVDKALLAEANNNKNVTIKSIPKRKPLPKILPRKVVTIDLSLDEQVCDCCQSQLHKMGETRSEKLEFVPAHIKVIETVRPKYTCKQCEKTGTGNQVKIAPMPATPIPKGIATSSLLSQIISAKYQYGLPLYRQESMFNEYGIELSRKTMSDWVIRCSELLAPLVDELKSKLLSQPVIHADETPLKVIKADRISNYMWVYCCGSDTERNKDMKNIVLYDYHNSRAAACVVDYLEDYDGYLQVDGYAAYGKTEATLAGCMAHARRKFIDAKTVQGKNKTGKADVALNLLGKLYGIEASLKGKTVEEKYQVRQEKSKVIIDKLTGWVIDNKEKVPPKTKLGEAMAYWCNQAHKLATYLRDGPINIDNNRGERAVKPFVIGRKNWLFSNTPRGAKASAILYSIIETAKANGLLVDNYLQTCLDEMANKPETLSHLLPWNSQALLEL</sequence>
<evidence type="ECO:0000259" key="3">
    <source>
        <dbReference type="Pfam" id="PF13007"/>
    </source>
</evidence>
<proteinExistence type="predicted"/>
<dbReference type="NCBIfam" id="NF033517">
    <property type="entry name" value="transpos_IS66"/>
    <property type="match status" value="1"/>
</dbReference>
<dbReference type="InterPro" id="IPR024463">
    <property type="entry name" value="Transposase_TnpC_homeodom"/>
</dbReference>
<accession>A0A1Y5DYB9</accession>
<protein>
    <submittedName>
        <fullName evidence="5">Transposase</fullName>
    </submittedName>
</protein>
<gene>
    <name evidence="5" type="ORF">A9Q75_19625</name>
</gene>
<dbReference type="PANTHER" id="PTHR33678">
    <property type="entry name" value="BLL1576 PROTEIN"/>
    <property type="match status" value="1"/>
</dbReference>
<evidence type="ECO:0000313" key="6">
    <source>
        <dbReference type="Proteomes" id="UP000243053"/>
    </source>
</evidence>
<dbReference type="InterPro" id="IPR004291">
    <property type="entry name" value="Transposase_IS66_central"/>
</dbReference>
<dbReference type="InterPro" id="IPR024474">
    <property type="entry name" value="Znf_dom_IS66"/>
</dbReference>
<feature type="domain" description="Transposase IS66 C-terminal" evidence="4">
    <location>
        <begin position="462"/>
        <end position="498"/>
    </location>
</feature>
<feature type="domain" description="Transposase IS66 central" evidence="1">
    <location>
        <begin position="172"/>
        <end position="455"/>
    </location>
</feature>
<feature type="domain" description="Transposase TnpC homeodomain" evidence="3">
    <location>
        <begin position="32"/>
        <end position="100"/>
    </location>
</feature>
<dbReference type="Pfam" id="PF13007">
    <property type="entry name" value="LZ_Tnp_IS66"/>
    <property type="match status" value="1"/>
</dbReference>
<comment type="caution">
    <text evidence="5">The sequence shown here is derived from an EMBL/GenBank/DDBJ whole genome shotgun (WGS) entry which is preliminary data.</text>
</comment>
<dbReference type="AlphaFoldDB" id="A0A1Y5DYB9"/>
<dbReference type="InterPro" id="IPR052344">
    <property type="entry name" value="Transposase-related"/>
</dbReference>
<dbReference type="EMBL" id="MAAF01000120">
    <property type="protein sequence ID" value="OUR74970.1"/>
    <property type="molecule type" value="Genomic_DNA"/>
</dbReference>
<evidence type="ECO:0000259" key="4">
    <source>
        <dbReference type="Pfam" id="PF13817"/>
    </source>
</evidence>
<name>A0A1Y5DYB9_COLPS</name>
<dbReference type="InterPro" id="IPR039552">
    <property type="entry name" value="IS66_C"/>
</dbReference>
<feature type="domain" description="Transposase IS66 zinc-finger binding" evidence="2">
    <location>
        <begin position="108"/>
        <end position="152"/>
    </location>
</feature>
<organism evidence="5 6">
    <name type="scientific">Colwellia psychrerythraea</name>
    <name type="common">Vibrio psychroerythus</name>
    <dbReference type="NCBI Taxonomy" id="28229"/>
    <lineage>
        <taxon>Bacteria</taxon>
        <taxon>Pseudomonadati</taxon>
        <taxon>Pseudomonadota</taxon>
        <taxon>Gammaproteobacteria</taxon>
        <taxon>Alteromonadales</taxon>
        <taxon>Colwelliaceae</taxon>
        <taxon>Colwellia</taxon>
    </lineage>
</organism>
<evidence type="ECO:0000313" key="5">
    <source>
        <dbReference type="EMBL" id="OUR74970.1"/>
    </source>
</evidence>
<dbReference type="Pfam" id="PF03050">
    <property type="entry name" value="DDE_Tnp_IS66"/>
    <property type="match status" value="1"/>
</dbReference>
<dbReference type="Proteomes" id="UP000243053">
    <property type="component" value="Unassembled WGS sequence"/>
</dbReference>
<dbReference type="Pfam" id="PF13005">
    <property type="entry name" value="zf-IS66"/>
    <property type="match status" value="1"/>
</dbReference>
<dbReference type="PANTHER" id="PTHR33678:SF2">
    <property type="match status" value="1"/>
</dbReference>
<evidence type="ECO:0000259" key="2">
    <source>
        <dbReference type="Pfam" id="PF13005"/>
    </source>
</evidence>
<reference evidence="6" key="1">
    <citation type="journal article" date="2017" name="Proc. Natl. Acad. Sci. U.S.A.">
        <title>Simulation of Deepwater Horizon oil plume reveals substrate specialization within a complex community of hydrocarbon degraders.</title>
        <authorList>
            <person name="Hu P."/>
            <person name="Dubinsky E.A."/>
            <person name="Probst A.J."/>
            <person name="Wang J."/>
            <person name="Sieber C.M.K."/>
            <person name="Tom L.M."/>
            <person name="Gardinali P."/>
            <person name="Banfield J.F."/>
            <person name="Atlas R.M."/>
            <person name="Andersen G.L."/>
        </authorList>
    </citation>
    <scope>NUCLEOTIDE SEQUENCE [LARGE SCALE GENOMIC DNA]</scope>
</reference>
<evidence type="ECO:0000259" key="1">
    <source>
        <dbReference type="Pfam" id="PF03050"/>
    </source>
</evidence>
<dbReference type="Pfam" id="PF13817">
    <property type="entry name" value="DDE_Tnp_IS66_C"/>
    <property type="match status" value="1"/>
</dbReference>